<feature type="binding site" evidence="11">
    <location>
        <begin position="217"/>
        <end position="218"/>
    </location>
    <ligand>
        <name>substrate</name>
    </ligand>
</feature>
<evidence type="ECO:0000256" key="6">
    <source>
        <dbReference type="ARBA" id="ARBA00023277"/>
    </source>
</evidence>
<keyword evidence="5 9" id="KW-0378">Hydrolase</keyword>
<dbReference type="AlphaFoldDB" id="A0A1M6E634"/>
<keyword evidence="6 9" id="KW-0119">Carbohydrate metabolism</keyword>
<dbReference type="CDD" id="cd00854">
    <property type="entry name" value="NagA"/>
    <property type="match status" value="1"/>
</dbReference>
<dbReference type="STRING" id="1121476.SAMN02745751_01082"/>
<dbReference type="PANTHER" id="PTHR11113">
    <property type="entry name" value="N-ACETYLGLUCOSAMINE-6-PHOSPHATE DEACETYLASE"/>
    <property type="match status" value="1"/>
</dbReference>
<dbReference type="GO" id="GO:0046872">
    <property type="term" value="F:metal ion binding"/>
    <property type="evidence" value="ECO:0007669"/>
    <property type="project" value="UniProtKB-KW"/>
</dbReference>
<feature type="domain" description="Amidohydrolase-related" evidence="13">
    <location>
        <begin position="50"/>
        <end position="378"/>
    </location>
</feature>
<dbReference type="RefSeq" id="WP_073048307.1">
    <property type="nucleotide sequence ID" value="NZ_FQZL01000007.1"/>
</dbReference>
<dbReference type="InterPro" id="IPR003764">
    <property type="entry name" value="GlcNAc_6-P_deAcase"/>
</dbReference>
<comment type="cofactor">
    <cofactor evidence="12">
        <name>a divalent metal cation</name>
        <dbReference type="ChEBI" id="CHEBI:60240"/>
    </cofactor>
    <text evidence="12">Binds 1 divalent metal cation per subunit.</text>
</comment>
<comment type="catalytic activity">
    <reaction evidence="7">
        <text>N-acetyl-D-glucosamine 6-phosphate + H2O = D-glucosamine 6-phosphate + acetate</text>
        <dbReference type="Rhea" id="RHEA:22936"/>
        <dbReference type="ChEBI" id="CHEBI:15377"/>
        <dbReference type="ChEBI" id="CHEBI:30089"/>
        <dbReference type="ChEBI" id="CHEBI:57513"/>
        <dbReference type="ChEBI" id="CHEBI:58725"/>
        <dbReference type="EC" id="3.5.1.25"/>
    </reaction>
</comment>
<evidence type="ECO:0000256" key="5">
    <source>
        <dbReference type="ARBA" id="ARBA00022801"/>
    </source>
</evidence>
<dbReference type="NCBIfam" id="TIGR00221">
    <property type="entry name" value="nagA"/>
    <property type="match status" value="1"/>
</dbReference>
<evidence type="ECO:0000256" key="1">
    <source>
        <dbReference type="ARBA" id="ARBA00010716"/>
    </source>
</evidence>
<protein>
    <recommendedName>
        <fullName evidence="3">N-acetylglucosamine-6-phosphate deacetylase</fullName>
        <ecNumber evidence="2">3.5.1.25</ecNumber>
    </recommendedName>
</protein>
<proteinExistence type="inferred from homology"/>
<evidence type="ECO:0000256" key="8">
    <source>
        <dbReference type="ARBA" id="ARBA00060590"/>
    </source>
</evidence>
<dbReference type="PANTHER" id="PTHR11113:SF14">
    <property type="entry name" value="N-ACETYLGLUCOSAMINE-6-PHOSPHATE DEACETYLASE"/>
    <property type="match status" value="1"/>
</dbReference>
<comment type="similarity">
    <text evidence="1 9">Belongs to the metallo-dependent hydrolases superfamily. NagA family.</text>
</comment>
<gene>
    <name evidence="14" type="ORF">SAMN02745751_01082</name>
</gene>
<feature type="binding site" evidence="11">
    <location>
        <position position="249"/>
    </location>
    <ligand>
        <name>substrate</name>
    </ligand>
</feature>
<feature type="binding site" evidence="12">
    <location>
        <position position="214"/>
    </location>
    <ligand>
        <name>Zn(2+)</name>
        <dbReference type="ChEBI" id="CHEBI:29105"/>
    </ligand>
</feature>
<feature type="binding site" evidence="11">
    <location>
        <position position="225"/>
    </location>
    <ligand>
        <name>substrate</name>
    </ligand>
</feature>
<keyword evidence="4 12" id="KW-0479">Metal-binding</keyword>
<keyword evidence="15" id="KW-1185">Reference proteome</keyword>
<dbReference type="InterPro" id="IPR006680">
    <property type="entry name" value="Amidohydro-rel"/>
</dbReference>
<dbReference type="Proteomes" id="UP000184052">
    <property type="component" value="Unassembled WGS sequence"/>
</dbReference>
<evidence type="ECO:0000256" key="12">
    <source>
        <dbReference type="PIRSR" id="PIRSR038994-3"/>
    </source>
</evidence>
<sequence>MILKNCTALIDGKLTENILIEFENDKIIRAEAVEKDAEIEEDSVDMGGMIVSPGFIDQHVHGAVGYDFMDGSEEAITSILEALAREGVTSILAATTTGTNDDIVNALDAIKDFDNAHGVEILGIHLEGPYLSPEAPGAHRKELLAKPTVESFRTYQNEAGGKISMITLAVEEDEGFELTKYLRQHGVVVSIGHSNASYDQTLEAIEAGCQCATHCYNAMKGLHHRDAGVVGAALLTKGFKAELIVDRIHVSDPAICVFDKMKSSQDKILITDAMRAKGLCSGTYDLGGQQVYSNGIEVRTKEGALAGSVLTMDRALKNYMDVTGRRLEEVLLMMTKNPAELQQVYDRKGSISVGKDADLVVLDKELKVQMTICRGKVVYSTNHENNSC</sequence>
<dbReference type="Gene3D" id="3.20.20.140">
    <property type="entry name" value="Metal-dependent hydrolases"/>
    <property type="match status" value="1"/>
</dbReference>
<dbReference type="Gene3D" id="2.30.40.10">
    <property type="entry name" value="Urease, subunit C, domain 1"/>
    <property type="match status" value="1"/>
</dbReference>
<organism evidence="14 15">
    <name type="scientific">Dethiosulfatibacter aminovorans DSM 17477</name>
    <dbReference type="NCBI Taxonomy" id="1121476"/>
    <lineage>
        <taxon>Bacteria</taxon>
        <taxon>Bacillati</taxon>
        <taxon>Bacillota</taxon>
        <taxon>Tissierellia</taxon>
        <taxon>Dethiosulfatibacter</taxon>
    </lineage>
</organism>
<comment type="pathway">
    <text evidence="8">Amino-sugar metabolism; N-acetylneuraminate degradation; D-fructose 6-phosphate from N-acetylneuraminate: step 4/5.</text>
</comment>
<evidence type="ECO:0000256" key="4">
    <source>
        <dbReference type="ARBA" id="ARBA00022723"/>
    </source>
</evidence>
<dbReference type="SUPFAM" id="SSF51556">
    <property type="entry name" value="Metallo-dependent hydrolases"/>
    <property type="match status" value="1"/>
</dbReference>
<dbReference type="GO" id="GO:0006046">
    <property type="term" value="P:N-acetylglucosamine catabolic process"/>
    <property type="evidence" value="ECO:0007669"/>
    <property type="project" value="TreeGrafter"/>
</dbReference>
<dbReference type="GO" id="GO:0008448">
    <property type="term" value="F:N-acetylglucosamine-6-phosphate deacetylase activity"/>
    <property type="evidence" value="ECO:0007669"/>
    <property type="project" value="UniProtKB-EC"/>
</dbReference>
<evidence type="ECO:0000256" key="2">
    <source>
        <dbReference type="ARBA" id="ARBA00011899"/>
    </source>
</evidence>
<dbReference type="Pfam" id="PF01979">
    <property type="entry name" value="Amidohydro_1"/>
    <property type="match status" value="1"/>
</dbReference>
<evidence type="ECO:0000313" key="15">
    <source>
        <dbReference type="Proteomes" id="UP000184052"/>
    </source>
</evidence>
<evidence type="ECO:0000256" key="3">
    <source>
        <dbReference type="ARBA" id="ARBA00018029"/>
    </source>
</evidence>
<feature type="binding site" evidence="12">
    <location>
        <position position="193"/>
    </location>
    <ligand>
        <name>Zn(2+)</name>
        <dbReference type="ChEBI" id="CHEBI:29105"/>
    </ligand>
</feature>
<name>A0A1M6E634_9FIRM</name>
<feature type="binding site" evidence="12">
    <location>
        <position position="127"/>
    </location>
    <ligand>
        <name>Zn(2+)</name>
        <dbReference type="ChEBI" id="CHEBI:29105"/>
    </ligand>
</feature>
<evidence type="ECO:0000256" key="9">
    <source>
        <dbReference type="PIRNR" id="PIRNR038994"/>
    </source>
</evidence>
<accession>A0A1M6E634</accession>
<dbReference type="OrthoDB" id="9776488at2"/>
<evidence type="ECO:0000256" key="11">
    <source>
        <dbReference type="PIRSR" id="PIRSR038994-2"/>
    </source>
</evidence>
<evidence type="ECO:0000256" key="10">
    <source>
        <dbReference type="PIRSR" id="PIRSR038994-1"/>
    </source>
</evidence>
<dbReference type="EMBL" id="FQZL01000007">
    <property type="protein sequence ID" value="SHI80966.1"/>
    <property type="molecule type" value="Genomic_DNA"/>
</dbReference>
<feature type="binding site" evidence="11">
    <location>
        <position position="138"/>
    </location>
    <ligand>
        <name>substrate</name>
    </ligand>
</feature>
<feature type="binding site" evidence="11">
    <location>
        <begin position="305"/>
        <end position="307"/>
    </location>
    <ligand>
        <name>substrate</name>
    </ligand>
</feature>
<dbReference type="InterPro" id="IPR011059">
    <property type="entry name" value="Metal-dep_hydrolase_composite"/>
</dbReference>
<reference evidence="14 15" key="1">
    <citation type="submission" date="2016-11" db="EMBL/GenBank/DDBJ databases">
        <authorList>
            <person name="Jaros S."/>
            <person name="Januszkiewicz K."/>
            <person name="Wedrychowicz H."/>
        </authorList>
    </citation>
    <scope>NUCLEOTIDE SEQUENCE [LARGE SCALE GENOMIC DNA]</scope>
    <source>
        <strain evidence="14 15">DSM 17477</strain>
    </source>
</reference>
<dbReference type="EC" id="3.5.1.25" evidence="2"/>
<evidence type="ECO:0000256" key="7">
    <source>
        <dbReference type="ARBA" id="ARBA00047647"/>
    </source>
</evidence>
<dbReference type="InterPro" id="IPR032466">
    <property type="entry name" value="Metal_Hydrolase"/>
</dbReference>
<evidence type="ECO:0000259" key="13">
    <source>
        <dbReference type="Pfam" id="PF01979"/>
    </source>
</evidence>
<dbReference type="FunFam" id="3.20.20.140:FF:000004">
    <property type="entry name" value="N-acetylglucosamine-6-phosphate deacetylase"/>
    <property type="match status" value="1"/>
</dbReference>
<feature type="active site" description="Proton donor/acceptor" evidence="10">
    <location>
        <position position="272"/>
    </location>
</feature>
<evidence type="ECO:0000313" key="14">
    <source>
        <dbReference type="EMBL" id="SHI80966.1"/>
    </source>
</evidence>
<dbReference type="PIRSF" id="PIRSF038994">
    <property type="entry name" value="NagA"/>
    <property type="match status" value="1"/>
</dbReference>
<dbReference type="SUPFAM" id="SSF51338">
    <property type="entry name" value="Composite domain of metallo-dependent hydrolases"/>
    <property type="match status" value="1"/>
</dbReference>